<dbReference type="AlphaFoldDB" id="E6QMC3"/>
<organism evidence="12">
    <name type="scientific">mine drainage metagenome</name>
    <dbReference type="NCBI Taxonomy" id="410659"/>
    <lineage>
        <taxon>unclassified sequences</taxon>
        <taxon>metagenomes</taxon>
        <taxon>ecological metagenomes</taxon>
    </lineage>
</organism>
<evidence type="ECO:0000256" key="4">
    <source>
        <dbReference type="ARBA" id="ARBA00022475"/>
    </source>
</evidence>
<keyword evidence="5" id="KW-0812">Transmembrane</keyword>
<evidence type="ECO:0000256" key="5">
    <source>
        <dbReference type="ARBA" id="ARBA00022692"/>
    </source>
</evidence>
<proteinExistence type="inferred from homology"/>
<dbReference type="Pfam" id="PF08345">
    <property type="entry name" value="YscJ_FliF_C"/>
    <property type="match status" value="1"/>
</dbReference>
<gene>
    <name evidence="12" type="ORF">CARN6_1855</name>
</gene>
<evidence type="ECO:0000256" key="6">
    <source>
        <dbReference type="ARBA" id="ARBA00022989"/>
    </source>
</evidence>
<feature type="domain" description="Flagellar M-ring C-terminal" evidence="11">
    <location>
        <begin position="217"/>
        <end position="382"/>
    </location>
</feature>
<evidence type="ECO:0000256" key="2">
    <source>
        <dbReference type="ARBA" id="ARBA00004651"/>
    </source>
</evidence>
<evidence type="ECO:0000259" key="10">
    <source>
        <dbReference type="Pfam" id="PF01514"/>
    </source>
</evidence>
<name>E6QMC3_9ZZZZ</name>
<feature type="compositionally biased region" description="Polar residues" evidence="9">
    <location>
        <begin position="294"/>
        <end position="304"/>
    </location>
</feature>
<evidence type="ECO:0000313" key="12">
    <source>
        <dbReference type="EMBL" id="CBI08394.1"/>
    </source>
</evidence>
<keyword evidence="8" id="KW-0975">Bacterial flagellum</keyword>
<keyword evidence="6" id="KW-1133">Transmembrane helix</keyword>
<evidence type="ECO:0000256" key="1">
    <source>
        <dbReference type="ARBA" id="ARBA00004117"/>
    </source>
</evidence>
<keyword evidence="12" id="KW-0969">Cilium</keyword>
<dbReference type="EMBL" id="CABQ01000213">
    <property type="protein sequence ID" value="CBI08394.1"/>
    <property type="molecule type" value="Genomic_DNA"/>
</dbReference>
<comment type="subcellular location">
    <subcellularLocation>
        <location evidence="1">Bacterial flagellum basal body</location>
    </subcellularLocation>
    <subcellularLocation>
        <location evidence="2">Cell membrane</location>
        <topology evidence="2">Multi-pass membrane protein</topology>
    </subcellularLocation>
</comment>
<dbReference type="InterPro" id="IPR043427">
    <property type="entry name" value="YscJ/FliF"/>
</dbReference>
<dbReference type="GO" id="GO:0005886">
    <property type="term" value="C:plasma membrane"/>
    <property type="evidence" value="ECO:0007669"/>
    <property type="project" value="UniProtKB-SubCell"/>
</dbReference>
<dbReference type="InterPro" id="IPR006182">
    <property type="entry name" value="FliF_N_dom"/>
</dbReference>
<feature type="domain" description="Flagellar M-ring N-terminal" evidence="10">
    <location>
        <begin position="20"/>
        <end position="191"/>
    </location>
</feature>
<accession>E6QMC3</accession>
<keyword evidence="4" id="KW-1003">Cell membrane</keyword>
<evidence type="ECO:0000256" key="7">
    <source>
        <dbReference type="ARBA" id="ARBA00023136"/>
    </source>
</evidence>
<evidence type="ECO:0000259" key="11">
    <source>
        <dbReference type="Pfam" id="PF08345"/>
    </source>
</evidence>
<dbReference type="Gene3D" id="3.30.300.30">
    <property type="match status" value="1"/>
</dbReference>
<reference evidence="12" key="1">
    <citation type="submission" date="2009-10" db="EMBL/GenBank/DDBJ databases">
        <title>Diversity of trophic interactions inside an arsenic-rich microbial ecosystem.</title>
        <authorList>
            <person name="Bertin P.N."/>
            <person name="Heinrich-Salmeron A."/>
            <person name="Pelletier E."/>
            <person name="Goulhen-Chollet F."/>
            <person name="Arsene-Ploetze F."/>
            <person name="Gallien S."/>
            <person name="Calteau A."/>
            <person name="Vallenet D."/>
            <person name="Casiot C."/>
            <person name="Chane-Woon-Ming B."/>
            <person name="Giloteaux L."/>
            <person name="Barakat M."/>
            <person name="Bonnefoy V."/>
            <person name="Bruneel O."/>
            <person name="Chandler M."/>
            <person name="Cleiss J."/>
            <person name="Duran R."/>
            <person name="Elbaz-Poulichet F."/>
            <person name="Fonknechten N."/>
            <person name="Lauga B."/>
            <person name="Mornico D."/>
            <person name="Ortet P."/>
            <person name="Schaeffer C."/>
            <person name="Siguier P."/>
            <person name="Alexander Thil Smith A."/>
            <person name="Van Dorsselaer A."/>
            <person name="Weissenbach J."/>
            <person name="Medigue C."/>
            <person name="Le Paslier D."/>
        </authorList>
    </citation>
    <scope>NUCLEOTIDE SEQUENCE</scope>
</reference>
<evidence type="ECO:0000256" key="3">
    <source>
        <dbReference type="ARBA" id="ARBA00007971"/>
    </source>
</evidence>
<dbReference type="GO" id="GO:0009431">
    <property type="term" value="C:bacterial-type flagellum basal body, MS ring"/>
    <property type="evidence" value="ECO:0007669"/>
    <property type="project" value="InterPro"/>
</dbReference>
<dbReference type="InterPro" id="IPR013556">
    <property type="entry name" value="Flag_M-ring_C"/>
</dbReference>
<dbReference type="GO" id="GO:0071973">
    <property type="term" value="P:bacterial-type flagellum-dependent cell motility"/>
    <property type="evidence" value="ECO:0007669"/>
    <property type="project" value="InterPro"/>
</dbReference>
<comment type="caution">
    <text evidence="12">The sequence shown here is derived from an EMBL/GenBank/DDBJ whole genome shotgun (WGS) entry which is preliminary data.</text>
</comment>
<dbReference type="InterPro" id="IPR045851">
    <property type="entry name" value="AMP-bd_C_sf"/>
</dbReference>
<dbReference type="GO" id="GO:0003774">
    <property type="term" value="F:cytoskeletal motor activity"/>
    <property type="evidence" value="ECO:0007669"/>
    <property type="project" value="InterPro"/>
</dbReference>
<keyword evidence="12" id="KW-0282">Flagellum</keyword>
<dbReference type="PANTHER" id="PTHR30046:SF0">
    <property type="entry name" value="FLAGELLAR M-RING PROTEIN"/>
    <property type="match status" value="1"/>
</dbReference>
<protein>
    <submittedName>
        <fullName evidence="12">Putative Flagellar M-ring protein FliF</fullName>
    </submittedName>
</protein>
<feature type="region of interest" description="Disordered" evidence="9">
    <location>
        <begin position="256"/>
        <end position="304"/>
    </location>
</feature>
<dbReference type="InterPro" id="IPR000067">
    <property type="entry name" value="FlgMring_FliF"/>
</dbReference>
<feature type="compositionally biased region" description="Polar residues" evidence="9">
    <location>
        <begin position="275"/>
        <end position="286"/>
    </location>
</feature>
<keyword evidence="7" id="KW-0472">Membrane</keyword>
<keyword evidence="12" id="KW-0966">Cell projection</keyword>
<dbReference type="NCBIfam" id="TIGR00206">
    <property type="entry name" value="fliF"/>
    <property type="match status" value="1"/>
</dbReference>
<evidence type="ECO:0000256" key="8">
    <source>
        <dbReference type="ARBA" id="ARBA00023143"/>
    </source>
</evidence>
<evidence type="ECO:0000256" key="9">
    <source>
        <dbReference type="SAM" id="MobiDB-lite"/>
    </source>
</evidence>
<dbReference type="PANTHER" id="PTHR30046">
    <property type="entry name" value="FLAGELLAR M-RING PROTEIN"/>
    <property type="match status" value="1"/>
</dbReference>
<sequence length="509" mass="54075">MGVGGLLAAAVLAAVVWFATRTDWRTLYAGLDPDDSRQMAQVLTQAQIPFDLSVSGTTIRVAVGDLDKARLATAAKGGPHSGRMGFELFDKPNWVGSEFDEKVNYQRALEGELEHTIATLNDVQSARVHLVLPHDSLFRDQDRPAKASVVLSLRHGRLADGEDDAIRNLVASAVDGLTASEVVLVDASGHLPLGPKTGEQMRLGTEEALESKLIETLEPVTGAGNVRASVTVDYDPKTTEETDESYDPNQTVTLSMQRTEQTAGPQPIPAGVPGTASNAPNAQSQPVYPPQSTPPQSAKTESGTYAASHKVVHMLEQPGHMRRVTAAIVVNDRLVTPATRGRAAVWQPRSAAELSNLTALAQASVGYDQTRGDLVTVEDMSFEDNRGTPPVSMPSQMLAAAEESPMLVKYGTLLTALLLLILLGVRPALKEPKTAARGVKALGTGKAGQAAGVSGLAGAGVAAALPVAEPTEADLERLRVQQVFDQVTEHLKRDPAQSSRLLQSWIHSD</sequence>
<comment type="similarity">
    <text evidence="3">Belongs to the FliF family.</text>
</comment>
<dbReference type="PRINTS" id="PR01009">
    <property type="entry name" value="FLGMRINGFLIF"/>
</dbReference>
<dbReference type="Pfam" id="PF01514">
    <property type="entry name" value="YscJ_FliF"/>
    <property type="match status" value="1"/>
</dbReference>
<dbReference type="PIRSF" id="PIRSF004862">
    <property type="entry name" value="FliF"/>
    <property type="match status" value="1"/>
</dbReference>